<feature type="compositionally biased region" description="Low complexity" evidence="2">
    <location>
        <begin position="344"/>
        <end position="373"/>
    </location>
</feature>
<keyword evidence="1" id="KW-0175">Coiled coil</keyword>
<accession>A0ABU7ZMS5</accession>
<dbReference type="EMBL" id="JBAKBE010000005">
    <property type="protein sequence ID" value="MEH0096549.1"/>
    <property type="molecule type" value="Genomic_DNA"/>
</dbReference>
<evidence type="ECO:0000256" key="2">
    <source>
        <dbReference type="SAM" id="MobiDB-lite"/>
    </source>
</evidence>
<feature type="region of interest" description="Disordered" evidence="2">
    <location>
        <begin position="296"/>
        <end position="381"/>
    </location>
</feature>
<name>A0ABU7ZMS5_9HYPH</name>
<sequence length="381" mass="40941">MYGLLGFLAASLLGLAVLSAVWKRAVRLTREAVLATTPTSYREIMAARDTLRAEHAVELRRLERELSRLKEESTRLRAEAGRALPAQLALERERHEQLRQDKALEEQLEAERRDSARLKDALSELGARYSALLEKTFEAEAPELAGTVDTAALANITSLEAQIATMKRQLEAYRGGALASQMEPEADSSALRKTIAQLEARLLDREADLIAAQADIARLSLHLDMAGAKPETLMTRLDTELQAAEAEKAKLAARTAAQERALTRVRSENLRLRSELASSTTVQDLRSELKSITNAMTGSSAPASRPAPAAAAAQPAKARKKATAKPAQPTQLSPAQLASKIVRASAAAASQQQAAQAAQPPATVAATPQSAQTDPQKKVVA</sequence>
<proteinExistence type="predicted"/>
<organism evidence="3 4">
    <name type="scientific">Pannonibacter anstelovis</name>
    <dbReference type="NCBI Taxonomy" id="3121537"/>
    <lineage>
        <taxon>Bacteria</taxon>
        <taxon>Pseudomonadati</taxon>
        <taxon>Pseudomonadota</taxon>
        <taxon>Alphaproteobacteria</taxon>
        <taxon>Hyphomicrobiales</taxon>
        <taxon>Stappiaceae</taxon>
        <taxon>Pannonibacter</taxon>
    </lineage>
</organism>
<feature type="coiled-coil region" evidence="1">
    <location>
        <begin position="52"/>
        <end position="128"/>
    </location>
</feature>
<keyword evidence="4" id="KW-1185">Reference proteome</keyword>
<dbReference type="Proteomes" id="UP001380822">
    <property type="component" value="Unassembled WGS sequence"/>
</dbReference>
<reference evidence="3 4" key="1">
    <citation type="submission" date="2024-02" db="EMBL/GenBank/DDBJ databases">
        <title>A new putative Pannonibacter species isolated from two cases of bloodstream infections in paediatric patients.</title>
        <authorList>
            <person name="Castellana S."/>
            <person name="De Laurentiis V."/>
            <person name="Grassi M."/>
            <person name="De Leonardis F."/>
            <person name="Mosca A."/>
            <person name="De Carlo C."/>
            <person name="Sparapano E."/>
            <person name="Ronga L."/>
            <person name="Santacroce L."/>
            <person name="Chironna M."/>
            <person name="De Robertis A."/>
            <person name="Bianco A."/>
            <person name="Del Sambro L."/>
            <person name="Capozzi L."/>
            <person name="Parisi A."/>
        </authorList>
    </citation>
    <scope>NUCLEOTIDE SEQUENCE [LARGE SCALE GENOMIC DNA]</scope>
    <source>
        <strain evidence="3 4">Pt2</strain>
    </source>
</reference>
<evidence type="ECO:0000313" key="4">
    <source>
        <dbReference type="Proteomes" id="UP001380822"/>
    </source>
</evidence>
<evidence type="ECO:0000256" key="1">
    <source>
        <dbReference type="SAM" id="Coils"/>
    </source>
</evidence>
<dbReference type="RefSeq" id="WP_334251939.1">
    <property type="nucleotide sequence ID" value="NZ_JBAKBE010000005.1"/>
</dbReference>
<gene>
    <name evidence="3" type="ORF">V6L76_09800</name>
</gene>
<feature type="compositionally biased region" description="Low complexity" evidence="2">
    <location>
        <begin position="300"/>
        <end position="316"/>
    </location>
</feature>
<protein>
    <submittedName>
        <fullName evidence="3">Uncharacterized protein</fullName>
    </submittedName>
</protein>
<evidence type="ECO:0000313" key="3">
    <source>
        <dbReference type="EMBL" id="MEH0096549.1"/>
    </source>
</evidence>
<comment type="caution">
    <text evidence="3">The sequence shown here is derived from an EMBL/GenBank/DDBJ whole genome shotgun (WGS) entry which is preliminary data.</text>
</comment>
<feature type="coiled-coil region" evidence="1">
    <location>
        <begin position="156"/>
        <end position="261"/>
    </location>
</feature>